<dbReference type="EMBL" id="CP024915">
    <property type="protein sequence ID" value="AUZ87361.1"/>
    <property type="molecule type" value="Genomic_DNA"/>
</dbReference>
<protein>
    <submittedName>
        <fullName evidence="2">Signal recognition particle protein</fullName>
    </submittedName>
</protein>
<organism evidence="2 3">
    <name type="scientific">Arthrobacter agilis</name>
    <dbReference type="NCBI Taxonomy" id="37921"/>
    <lineage>
        <taxon>Bacteria</taxon>
        <taxon>Bacillati</taxon>
        <taxon>Actinomycetota</taxon>
        <taxon>Actinomycetes</taxon>
        <taxon>Micrococcales</taxon>
        <taxon>Micrococcaceae</taxon>
        <taxon>Arthrobacter</taxon>
    </lineage>
</organism>
<evidence type="ECO:0000313" key="3">
    <source>
        <dbReference type="Proteomes" id="UP000239187"/>
    </source>
</evidence>
<evidence type="ECO:0000256" key="1">
    <source>
        <dbReference type="SAM" id="MobiDB-lite"/>
    </source>
</evidence>
<accession>A0A2L0UDN7</accession>
<dbReference type="AlphaFoldDB" id="A0A2L0UDN7"/>
<feature type="non-terminal residue" evidence="2">
    <location>
        <position position="1"/>
    </location>
</feature>
<sequence length="68" mass="6942">TKAAAAKGKKKPRSGNPAKAAQELQDAEARRSAARTAAPTGAAFGGGQPDFDPSAMNLPKGFEKFLGK</sequence>
<proteinExistence type="predicted"/>
<name>A0A2L0UDN7_9MICC</name>
<gene>
    <name evidence="2" type="ORF">CVO76_06735</name>
</gene>
<reference evidence="2 3" key="1">
    <citation type="submission" date="2017-11" db="EMBL/GenBank/DDBJ databases">
        <title>Draft genome of Arthrobacter agilis strain UMCV2, a plant growth-promoting rhizobacterium and biocontrol capacity of phytopathogenic fungi.</title>
        <authorList>
            <person name="Martinez-Camara R."/>
            <person name="Santoyo G."/>
            <person name="Moreno-Hagelsieb G."/>
            <person name="Valencia-Cantero E."/>
        </authorList>
    </citation>
    <scope>NUCLEOTIDE SEQUENCE [LARGE SCALE GENOMIC DNA]</scope>
    <source>
        <strain evidence="2 3">UMCV2</strain>
    </source>
</reference>
<dbReference type="Proteomes" id="UP000239187">
    <property type="component" value="Chromosome"/>
</dbReference>
<evidence type="ECO:0000313" key="2">
    <source>
        <dbReference type="EMBL" id="AUZ87361.1"/>
    </source>
</evidence>
<feature type="region of interest" description="Disordered" evidence="1">
    <location>
        <begin position="1"/>
        <end position="58"/>
    </location>
</feature>